<evidence type="ECO:0000313" key="2">
    <source>
        <dbReference type="Proteomes" id="UP001303473"/>
    </source>
</evidence>
<organism evidence="1 2">
    <name type="scientific">Diplogelasinospora grovesii</name>
    <dbReference type="NCBI Taxonomy" id="303347"/>
    <lineage>
        <taxon>Eukaryota</taxon>
        <taxon>Fungi</taxon>
        <taxon>Dikarya</taxon>
        <taxon>Ascomycota</taxon>
        <taxon>Pezizomycotina</taxon>
        <taxon>Sordariomycetes</taxon>
        <taxon>Sordariomycetidae</taxon>
        <taxon>Sordariales</taxon>
        <taxon>Diplogelasinosporaceae</taxon>
        <taxon>Diplogelasinospora</taxon>
    </lineage>
</organism>
<evidence type="ECO:0000313" key="1">
    <source>
        <dbReference type="EMBL" id="KAK3935398.1"/>
    </source>
</evidence>
<dbReference type="AlphaFoldDB" id="A0AAN6MZG8"/>
<proteinExistence type="predicted"/>
<protein>
    <submittedName>
        <fullName evidence="1">Uncharacterized protein</fullName>
    </submittedName>
</protein>
<gene>
    <name evidence="1" type="ORF">QBC46DRAFT_397587</name>
</gene>
<comment type="caution">
    <text evidence="1">The sequence shown here is derived from an EMBL/GenBank/DDBJ whole genome shotgun (WGS) entry which is preliminary data.</text>
</comment>
<name>A0AAN6MZG8_9PEZI</name>
<dbReference type="EMBL" id="MU853925">
    <property type="protein sequence ID" value="KAK3935398.1"/>
    <property type="molecule type" value="Genomic_DNA"/>
</dbReference>
<dbReference type="Proteomes" id="UP001303473">
    <property type="component" value="Unassembled WGS sequence"/>
</dbReference>
<sequence length="118" mass="13586">MVIINRLEEGWEQGLSPREADDDWVFDNEERARPSPYGTFLDLRWEPRVALFEEIYHEPYDGGSTMGHTTELELLGRALEDMDGLRDGIKEFYLHFVDDGLLDNELAAARLAERGGEQ</sequence>
<keyword evidence="2" id="KW-1185">Reference proteome</keyword>
<reference evidence="2" key="1">
    <citation type="journal article" date="2023" name="Mol. Phylogenet. Evol.">
        <title>Genome-scale phylogeny and comparative genomics of the fungal order Sordariales.</title>
        <authorList>
            <person name="Hensen N."/>
            <person name="Bonometti L."/>
            <person name="Westerberg I."/>
            <person name="Brannstrom I.O."/>
            <person name="Guillou S."/>
            <person name="Cros-Aarteil S."/>
            <person name="Calhoun S."/>
            <person name="Haridas S."/>
            <person name="Kuo A."/>
            <person name="Mondo S."/>
            <person name="Pangilinan J."/>
            <person name="Riley R."/>
            <person name="LaButti K."/>
            <person name="Andreopoulos B."/>
            <person name="Lipzen A."/>
            <person name="Chen C."/>
            <person name="Yan M."/>
            <person name="Daum C."/>
            <person name="Ng V."/>
            <person name="Clum A."/>
            <person name="Steindorff A."/>
            <person name="Ohm R.A."/>
            <person name="Martin F."/>
            <person name="Silar P."/>
            <person name="Natvig D.O."/>
            <person name="Lalanne C."/>
            <person name="Gautier V."/>
            <person name="Ament-Velasquez S.L."/>
            <person name="Kruys A."/>
            <person name="Hutchinson M.I."/>
            <person name="Powell A.J."/>
            <person name="Barry K."/>
            <person name="Miller A.N."/>
            <person name="Grigoriev I.V."/>
            <person name="Debuchy R."/>
            <person name="Gladieux P."/>
            <person name="Hiltunen Thoren M."/>
            <person name="Johannesson H."/>
        </authorList>
    </citation>
    <scope>NUCLEOTIDE SEQUENCE [LARGE SCALE GENOMIC DNA]</scope>
    <source>
        <strain evidence="2">CBS 340.73</strain>
    </source>
</reference>
<accession>A0AAN6MZG8</accession>